<feature type="non-terminal residue" evidence="2">
    <location>
        <position position="1"/>
    </location>
</feature>
<dbReference type="WormBase" id="CBG01132">
    <property type="protein sequence ID" value="CBP24800"/>
    <property type="gene ID" value="WBGene00024407"/>
</dbReference>
<reference evidence="2 3" key="2">
    <citation type="journal article" date="2011" name="PLoS Genet.">
        <title>Caenorhabditis briggsae recombinant inbred line genotypes reveal inter-strain incompatibility and the evolution of recombination.</title>
        <authorList>
            <person name="Ross J.A."/>
            <person name="Koboldt D.C."/>
            <person name="Staisch J.E."/>
            <person name="Chamberlin H.M."/>
            <person name="Gupta B.P."/>
            <person name="Miller R.D."/>
            <person name="Baird S.E."/>
            <person name="Haag E.S."/>
        </authorList>
    </citation>
    <scope>NUCLEOTIDE SEQUENCE [LARGE SCALE GENOMIC DNA]</scope>
    <source>
        <strain evidence="2 3">AF16</strain>
    </source>
</reference>
<evidence type="ECO:0000313" key="3">
    <source>
        <dbReference type="Proteomes" id="UP000008549"/>
    </source>
</evidence>
<feature type="transmembrane region" description="Helical" evidence="1">
    <location>
        <begin position="12"/>
        <end position="29"/>
    </location>
</feature>
<dbReference type="InParanoid" id="A8WPM6"/>
<keyword evidence="1" id="KW-0812">Transmembrane</keyword>
<feature type="transmembrane region" description="Helical" evidence="1">
    <location>
        <begin position="91"/>
        <end position="113"/>
    </location>
</feature>
<sequence>NSRIKIRYIKSSIKFFTSVFDLCILLRFIGDPASEDTTLMFFVVILMLLESYFGQLLEVVFSSITAFSFLAVLQKIVIVKMPKFKFLITGFWLKVQIIFTYICLAHRAFVFYKCGFNFYKPNCENAKFQELDIFYNLFFIFLTFISHGFYIFVYRILGRLENYRKFRRHILYQFSPLFSFQMVGPQYRYNYRPNCS</sequence>
<dbReference type="HOGENOM" id="CLU_1393275_0_0_1"/>
<name>A8WPM6_CAEBR</name>
<dbReference type="CTD" id="8577901"/>
<dbReference type="GeneID" id="8577901"/>
<evidence type="ECO:0000256" key="1">
    <source>
        <dbReference type="SAM" id="Phobius"/>
    </source>
</evidence>
<dbReference type="Proteomes" id="UP000008549">
    <property type="component" value="Unassembled WGS sequence"/>
</dbReference>
<keyword evidence="3" id="KW-1185">Reference proteome</keyword>
<feature type="transmembrane region" description="Helical" evidence="1">
    <location>
        <begin position="133"/>
        <end position="157"/>
    </location>
</feature>
<protein>
    <submittedName>
        <fullName evidence="2">Protein CBG01132</fullName>
    </submittedName>
</protein>
<dbReference type="AlphaFoldDB" id="A8WPM6"/>
<feature type="non-terminal residue" evidence="2">
    <location>
        <position position="196"/>
    </location>
</feature>
<dbReference type="RefSeq" id="XP_002635907.1">
    <property type="nucleotide sequence ID" value="XM_002635861.1"/>
</dbReference>
<proteinExistence type="predicted"/>
<evidence type="ECO:0000313" key="4">
    <source>
        <dbReference type="WormBase" id="CBG01132"/>
    </source>
</evidence>
<dbReference type="KEGG" id="cbr:CBG_01132"/>
<dbReference type="OMA" id="NCENAKF"/>
<organism evidence="2 3">
    <name type="scientific">Caenorhabditis briggsae</name>
    <dbReference type="NCBI Taxonomy" id="6238"/>
    <lineage>
        <taxon>Eukaryota</taxon>
        <taxon>Metazoa</taxon>
        <taxon>Ecdysozoa</taxon>
        <taxon>Nematoda</taxon>
        <taxon>Chromadorea</taxon>
        <taxon>Rhabditida</taxon>
        <taxon>Rhabditina</taxon>
        <taxon>Rhabditomorpha</taxon>
        <taxon>Rhabditoidea</taxon>
        <taxon>Rhabditidae</taxon>
        <taxon>Peloderinae</taxon>
        <taxon>Caenorhabditis</taxon>
    </lineage>
</organism>
<keyword evidence="1" id="KW-0472">Membrane</keyword>
<feature type="transmembrane region" description="Helical" evidence="1">
    <location>
        <begin position="41"/>
        <end position="70"/>
    </location>
</feature>
<gene>
    <name evidence="2 4" type="ORF">CBG01132</name>
    <name evidence="2" type="ORF">CBG_01132</name>
</gene>
<evidence type="ECO:0000313" key="2">
    <source>
        <dbReference type="EMBL" id="CAP22433.1"/>
    </source>
</evidence>
<reference evidence="2 3" key="1">
    <citation type="journal article" date="2003" name="PLoS Biol.">
        <title>The genome sequence of Caenorhabditis briggsae: a platform for comparative genomics.</title>
        <authorList>
            <person name="Stein L.D."/>
            <person name="Bao Z."/>
            <person name="Blasiar D."/>
            <person name="Blumenthal T."/>
            <person name="Brent M.R."/>
            <person name="Chen N."/>
            <person name="Chinwalla A."/>
            <person name="Clarke L."/>
            <person name="Clee C."/>
            <person name="Coghlan A."/>
            <person name="Coulson A."/>
            <person name="D'Eustachio P."/>
            <person name="Fitch D.H."/>
            <person name="Fulton L.A."/>
            <person name="Fulton R.E."/>
            <person name="Griffiths-Jones S."/>
            <person name="Harris T.W."/>
            <person name="Hillier L.W."/>
            <person name="Kamath R."/>
            <person name="Kuwabara P.E."/>
            <person name="Mardis E.R."/>
            <person name="Marra M.A."/>
            <person name="Miner T.L."/>
            <person name="Minx P."/>
            <person name="Mullikin J.C."/>
            <person name="Plumb R.W."/>
            <person name="Rogers J."/>
            <person name="Schein J.E."/>
            <person name="Sohrmann M."/>
            <person name="Spieth J."/>
            <person name="Stajich J.E."/>
            <person name="Wei C."/>
            <person name="Willey D."/>
            <person name="Wilson R.K."/>
            <person name="Durbin R."/>
            <person name="Waterston R.H."/>
        </authorList>
    </citation>
    <scope>NUCLEOTIDE SEQUENCE [LARGE SCALE GENOMIC DNA]</scope>
    <source>
        <strain evidence="2 3">AF16</strain>
    </source>
</reference>
<keyword evidence="1" id="KW-1133">Transmembrane helix</keyword>
<accession>A8WPM6</accession>
<dbReference type="EMBL" id="HE601256">
    <property type="protein sequence ID" value="CAP22433.1"/>
    <property type="molecule type" value="Genomic_DNA"/>
</dbReference>